<name>A0A2R6QKE1_ACTCC</name>
<evidence type="ECO:0000256" key="6">
    <source>
        <dbReference type="ARBA" id="ARBA00023242"/>
    </source>
</evidence>
<proteinExistence type="predicted"/>
<dbReference type="FunFam" id="1.10.10.60:FF:000324">
    <property type="entry name" value="Transcription factor MYB3R-2"/>
    <property type="match status" value="1"/>
</dbReference>
<evidence type="ECO:0000256" key="7">
    <source>
        <dbReference type="SAM" id="MobiDB-lite"/>
    </source>
</evidence>
<feature type="domain" description="Myb-like" evidence="8">
    <location>
        <begin position="106"/>
        <end position="157"/>
    </location>
</feature>
<feature type="region of interest" description="Disordered" evidence="7">
    <location>
        <begin position="438"/>
        <end position="474"/>
    </location>
</feature>
<feature type="compositionally biased region" description="Basic residues" evidence="7">
    <location>
        <begin position="47"/>
        <end position="59"/>
    </location>
</feature>
<dbReference type="InParanoid" id="A0A2R6QKE1"/>
<gene>
    <name evidence="10" type="ORF">CEY00_Acc16851</name>
</gene>
<dbReference type="InterPro" id="IPR017930">
    <property type="entry name" value="Myb_dom"/>
</dbReference>
<dbReference type="FunFam" id="1.10.10.60:FF:000016">
    <property type="entry name" value="Transcriptional activator Myb isoform A"/>
    <property type="match status" value="1"/>
</dbReference>
<evidence type="ECO:0000256" key="5">
    <source>
        <dbReference type="ARBA" id="ARBA00023163"/>
    </source>
</evidence>
<dbReference type="GO" id="GO:0000978">
    <property type="term" value="F:RNA polymerase II cis-regulatory region sequence-specific DNA binding"/>
    <property type="evidence" value="ECO:0007669"/>
    <property type="project" value="TreeGrafter"/>
</dbReference>
<feature type="region of interest" description="Disordered" evidence="7">
    <location>
        <begin position="488"/>
        <end position="512"/>
    </location>
</feature>
<feature type="domain" description="HTH myb-type" evidence="9">
    <location>
        <begin position="59"/>
        <end position="105"/>
    </location>
</feature>
<dbReference type="Pfam" id="PF13921">
    <property type="entry name" value="Myb_DNA-bind_6"/>
    <property type="match status" value="1"/>
</dbReference>
<keyword evidence="3" id="KW-0805">Transcription regulation</keyword>
<dbReference type="SMR" id="A0A2R6QKE1"/>
<feature type="domain" description="Myb-like" evidence="8">
    <location>
        <begin position="158"/>
        <end position="208"/>
    </location>
</feature>
<dbReference type="FunFam" id="1.10.10.60:FF:000010">
    <property type="entry name" value="Transcriptional activator Myb isoform A"/>
    <property type="match status" value="1"/>
</dbReference>
<dbReference type="GO" id="GO:0005634">
    <property type="term" value="C:nucleus"/>
    <property type="evidence" value="ECO:0007669"/>
    <property type="project" value="UniProtKB-SubCell"/>
</dbReference>
<feature type="compositionally biased region" description="Low complexity" evidence="7">
    <location>
        <begin position="254"/>
        <end position="264"/>
    </location>
</feature>
<evidence type="ECO:0000313" key="10">
    <source>
        <dbReference type="EMBL" id="PSS09872.1"/>
    </source>
</evidence>
<feature type="compositionally biased region" description="Polar residues" evidence="7">
    <location>
        <begin position="492"/>
        <end position="508"/>
    </location>
</feature>
<dbReference type="Pfam" id="PF00249">
    <property type="entry name" value="Myb_DNA-binding"/>
    <property type="match status" value="1"/>
</dbReference>
<evidence type="ECO:0000259" key="9">
    <source>
        <dbReference type="PROSITE" id="PS51294"/>
    </source>
</evidence>
<dbReference type="PROSITE" id="PS51294">
    <property type="entry name" value="HTH_MYB"/>
    <property type="match status" value="3"/>
</dbReference>
<reference evidence="11" key="2">
    <citation type="journal article" date="2018" name="BMC Genomics">
        <title>A manually annotated Actinidia chinensis var. chinensis (kiwifruit) genome highlights the challenges associated with draft genomes and gene prediction in plants.</title>
        <authorList>
            <person name="Pilkington S.M."/>
            <person name="Crowhurst R."/>
            <person name="Hilario E."/>
            <person name="Nardozza S."/>
            <person name="Fraser L."/>
            <person name="Peng Y."/>
            <person name="Gunaseelan K."/>
            <person name="Simpson R."/>
            <person name="Tahir J."/>
            <person name="Deroles S.C."/>
            <person name="Templeton K."/>
            <person name="Luo Z."/>
            <person name="Davy M."/>
            <person name="Cheng C."/>
            <person name="McNeilage M."/>
            <person name="Scaglione D."/>
            <person name="Liu Y."/>
            <person name="Zhang Q."/>
            <person name="Datson P."/>
            <person name="De Silva N."/>
            <person name="Gardiner S.E."/>
            <person name="Bassett H."/>
            <person name="Chagne D."/>
            <person name="McCallum J."/>
            <person name="Dzierzon H."/>
            <person name="Deng C."/>
            <person name="Wang Y.Y."/>
            <person name="Barron L."/>
            <person name="Manako K."/>
            <person name="Bowen J."/>
            <person name="Foster T.M."/>
            <person name="Erridge Z.A."/>
            <person name="Tiffin H."/>
            <person name="Waite C.N."/>
            <person name="Davies K.M."/>
            <person name="Grierson E.P."/>
            <person name="Laing W.A."/>
            <person name="Kirk R."/>
            <person name="Chen X."/>
            <person name="Wood M."/>
            <person name="Montefiori M."/>
            <person name="Brummell D.A."/>
            <person name="Schwinn K.E."/>
            <person name="Catanach A."/>
            <person name="Fullerton C."/>
            <person name="Li D."/>
            <person name="Meiyalaghan S."/>
            <person name="Nieuwenhuizen N."/>
            <person name="Read N."/>
            <person name="Prakash R."/>
            <person name="Hunter D."/>
            <person name="Zhang H."/>
            <person name="McKenzie M."/>
            <person name="Knabel M."/>
            <person name="Harris A."/>
            <person name="Allan A.C."/>
            <person name="Gleave A."/>
            <person name="Chen A."/>
            <person name="Janssen B.J."/>
            <person name="Plunkett B."/>
            <person name="Ampomah-Dwamena C."/>
            <person name="Voogd C."/>
            <person name="Leif D."/>
            <person name="Lafferty D."/>
            <person name="Souleyre E.J.F."/>
            <person name="Varkonyi-Gasic E."/>
            <person name="Gambi F."/>
            <person name="Hanley J."/>
            <person name="Yao J.L."/>
            <person name="Cheung J."/>
            <person name="David K.M."/>
            <person name="Warren B."/>
            <person name="Marsh K."/>
            <person name="Snowden K.C."/>
            <person name="Lin-Wang K."/>
            <person name="Brian L."/>
            <person name="Martinez-Sanchez M."/>
            <person name="Wang M."/>
            <person name="Ileperuma N."/>
            <person name="Macnee N."/>
            <person name="Campin R."/>
            <person name="McAtee P."/>
            <person name="Drummond R.S.M."/>
            <person name="Espley R.V."/>
            <person name="Ireland H.S."/>
            <person name="Wu R."/>
            <person name="Atkinson R.G."/>
            <person name="Karunairetnam S."/>
            <person name="Bulley S."/>
            <person name="Chunkath S."/>
            <person name="Hanley Z."/>
            <person name="Storey R."/>
            <person name="Thrimawithana A.H."/>
            <person name="Thomson S."/>
            <person name="David C."/>
            <person name="Testolin R."/>
            <person name="Huang H."/>
            <person name="Hellens R.P."/>
            <person name="Schaffer R.J."/>
        </authorList>
    </citation>
    <scope>NUCLEOTIDE SEQUENCE [LARGE SCALE GENOMIC DNA]</scope>
    <source>
        <strain evidence="11">cv. Red5</strain>
    </source>
</reference>
<organism evidence="10 11">
    <name type="scientific">Actinidia chinensis var. chinensis</name>
    <name type="common">Chinese soft-hair kiwi</name>
    <dbReference type="NCBI Taxonomy" id="1590841"/>
    <lineage>
        <taxon>Eukaryota</taxon>
        <taxon>Viridiplantae</taxon>
        <taxon>Streptophyta</taxon>
        <taxon>Embryophyta</taxon>
        <taxon>Tracheophyta</taxon>
        <taxon>Spermatophyta</taxon>
        <taxon>Magnoliopsida</taxon>
        <taxon>eudicotyledons</taxon>
        <taxon>Gunneridae</taxon>
        <taxon>Pentapetalae</taxon>
        <taxon>asterids</taxon>
        <taxon>Ericales</taxon>
        <taxon>Actinidiaceae</taxon>
        <taxon>Actinidia</taxon>
    </lineage>
</organism>
<keyword evidence="2" id="KW-0677">Repeat</keyword>
<keyword evidence="6" id="KW-0539">Nucleus</keyword>
<sequence length="543" mass="60778">MTGVKIEEPCLVNKQPEIAWTFSDSEGSSSLTLKSPEICSPTPSPLSHRRTIGPTRRAKGGWTEEEDDVLKRLAPAFKGKHWKKIAESLPGRSEVQCLHRWQKVLNPDIVKGPWTKEEDDKIIALISKYGPSKWSQISRCLPGRTGKQCRERWYNHLNPDIKKDAWTMEEELAIMDAHHIHGNRWAEIAKILPGRTDNAIKNHWHSSLKKKLDLYLATGNIHPVSKHGIQNGVEDANRTSSSEELIERSNKGLESTTESSSGTTDSKELESSTPSRDIDASSSVPANGPVEAEVVKCVPSHRLLYHDQPQLGSCIPLDPTLQNSDSPCVKGYGNLKHCPESVLKNAAKSFTNAPSILRKRKTEVSILLSNKVWKTYGKAFEDRFNTSYDQEQTPNNSGLQDGSLCGTACLSSANDGDKCPEPMYKRHGRDGEAFEDRFSTSDQQEETRNNSGLHKGSLCRTASPSSGNDADKCQQPLKVYDWRERDEKAFEDTSNASDELEQTTNNYGFQDGSLRGTTRLRVVSDRDKCRQSRNVYKRRGRDA</sequence>
<dbReference type="InterPro" id="IPR001005">
    <property type="entry name" value="SANT/Myb"/>
</dbReference>
<feature type="region of interest" description="Disordered" evidence="7">
    <location>
        <begin position="28"/>
        <end position="63"/>
    </location>
</feature>
<dbReference type="PANTHER" id="PTHR45614">
    <property type="entry name" value="MYB PROTEIN-RELATED"/>
    <property type="match status" value="1"/>
</dbReference>
<dbReference type="Gene3D" id="1.10.10.60">
    <property type="entry name" value="Homeodomain-like"/>
    <property type="match status" value="3"/>
</dbReference>
<keyword evidence="11" id="KW-1185">Reference proteome</keyword>
<dbReference type="PANTHER" id="PTHR45614:SF194">
    <property type="entry name" value="TRANSCRIPTION FACTOR MYB3R-3-RELATED"/>
    <property type="match status" value="1"/>
</dbReference>
<dbReference type="SUPFAM" id="SSF46689">
    <property type="entry name" value="Homeodomain-like"/>
    <property type="match status" value="2"/>
</dbReference>
<dbReference type="PROSITE" id="PS50090">
    <property type="entry name" value="MYB_LIKE"/>
    <property type="match status" value="3"/>
</dbReference>
<comment type="caution">
    <text evidence="10">The sequence shown here is derived from an EMBL/GenBank/DDBJ whole genome shotgun (WGS) entry which is preliminary data.</text>
</comment>
<comment type="subcellular location">
    <subcellularLocation>
        <location evidence="1">Nucleus</location>
    </subcellularLocation>
</comment>
<evidence type="ECO:0000256" key="4">
    <source>
        <dbReference type="ARBA" id="ARBA00023125"/>
    </source>
</evidence>
<dbReference type="OrthoDB" id="1767557at2759"/>
<feature type="region of interest" description="Disordered" evidence="7">
    <location>
        <begin position="225"/>
        <end position="286"/>
    </location>
</feature>
<evidence type="ECO:0000313" key="11">
    <source>
        <dbReference type="Proteomes" id="UP000241394"/>
    </source>
</evidence>
<feature type="domain" description="Myb-like" evidence="8">
    <location>
        <begin position="54"/>
        <end position="105"/>
    </location>
</feature>
<dbReference type="InterPro" id="IPR009057">
    <property type="entry name" value="Homeodomain-like_sf"/>
</dbReference>
<dbReference type="Gramene" id="PSS09872">
    <property type="protein sequence ID" value="PSS09872"/>
    <property type="gene ID" value="CEY00_Acc16851"/>
</dbReference>
<feature type="domain" description="HTH myb-type" evidence="9">
    <location>
        <begin position="162"/>
        <end position="212"/>
    </location>
</feature>
<dbReference type="CDD" id="cd00167">
    <property type="entry name" value="SANT"/>
    <property type="match status" value="3"/>
</dbReference>
<evidence type="ECO:0000259" key="8">
    <source>
        <dbReference type="PROSITE" id="PS50090"/>
    </source>
</evidence>
<dbReference type="GO" id="GO:0000981">
    <property type="term" value="F:DNA-binding transcription factor activity, RNA polymerase II-specific"/>
    <property type="evidence" value="ECO:0007669"/>
    <property type="project" value="TreeGrafter"/>
</dbReference>
<accession>A0A2R6QKE1</accession>
<keyword evidence="5" id="KW-0804">Transcription</keyword>
<evidence type="ECO:0000256" key="1">
    <source>
        <dbReference type="ARBA" id="ARBA00004123"/>
    </source>
</evidence>
<keyword evidence="4" id="KW-0238">DNA-binding</keyword>
<evidence type="ECO:0000256" key="2">
    <source>
        <dbReference type="ARBA" id="ARBA00022737"/>
    </source>
</evidence>
<feature type="domain" description="HTH myb-type" evidence="9">
    <location>
        <begin position="106"/>
        <end position="161"/>
    </location>
</feature>
<dbReference type="InterPro" id="IPR050560">
    <property type="entry name" value="MYB_TF"/>
</dbReference>
<dbReference type="AlphaFoldDB" id="A0A2R6QKE1"/>
<dbReference type="SMART" id="SM00717">
    <property type="entry name" value="SANT"/>
    <property type="match status" value="3"/>
</dbReference>
<dbReference type="Proteomes" id="UP000241394">
    <property type="component" value="Chromosome LG15"/>
</dbReference>
<reference evidence="10 11" key="1">
    <citation type="submission" date="2017-07" db="EMBL/GenBank/DDBJ databases">
        <title>An improved, manually edited Actinidia chinensis var. chinensis (kiwifruit) genome highlights the challenges associated with draft genomes and gene prediction in plants.</title>
        <authorList>
            <person name="Pilkington S."/>
            <person name="Crowhurst R."/>
            <person name="Hilario E."/>
            <person name="Nardozza S."/>
            <person name="Fraser L."/>
            <person name="Peng Y."/>
            <person name="Gunaseelan K."/>
            <person name="Simpson R."/>
            <person name="Tahir J."/>
            <person name="Deroles S."/>
            <person name="Templeton K."/>
            <person name="Luo Z."/>
            <person name="Davy M."/>
            <person name="Cheng C."/>
            <person name="Mcneilage M."/>
            <person name="Scaglione D."/>
            <person name="Liu Y."/>
            <person name="Zhang Q."/>
            <person name="Datson P."/>
            <person name="De Silva N."/>
            <person name="Gardiner S."/>
            <person name="Bassett H."/>
            <person name="Chagne D."/>
            <person name="Mccallum J."/>
            <person name="Dzierzon H."/>
            <person name="Deng C."/>
            <person name="Wang Y.-Y."/>
            <person name="Barron N."/>
            <person name="Manako K."/>
            <person name="Bowen J."/>
            <person name="Foster T."/>
            <person name="Erridge Z."/>
            <person name="Tiffin H."/>
            <person name="Waite C."/>
            <person name="Davies K."/>
            <person name="Grierson E."/>
            <person name="Laing W."/>
            <person name="Kirk R."/>
            <person name="Chen X."/>
            <person name="Wood M."/>
            <person name="Montefiori M."/>
            <person name="Brummell D."/>
            <person name="Schwinn K."/>
            <person name="Catanach A."/>
            <person name="Fullerton C."/>
            <person name="Li D."/>
            <person name="Meiyalaghan S."/>
            <person name="Nieuwenhuizen N."/>
            <person name="Read N."/>
            <person name="Prakash R."/>
            <person name="Hunter D."/>
            <person name="Zhang H."/>
            <person name="Mckenzie M."/>
            <person name="Knabel M."/>
            <person name="Harris A."/>
            <person name="Allan A."/>
            <person name="Chen A."/>
            <person name="Janssen B."/>
            <person name="Plunkett B."/>
            <person name="Dwamena C."/>
            <person name="Voogd C."/>
            <person name="Leif D."/>
            <person name="Lafferty D."/>
            <person name="Souleyre E."/>
            <person name="Varkonyi-Gasic E."/>
            <person name="Gambi F."/>
            <person name="Hanley J."/>
            <person name="Yao J.-L."/>
            <person name="Cheung J."/>
            <person name="David K."/>
            <person name="Warren B."/>
            <person name="Marsh K."/>
            <person name="Snowden K."/>
            <person name="Lin-Wang K."/>
            <person name="Brian L."/>
            <person name="Martinez-Sanchez M."/>
            <person name="Wang M."/>
            <person name="Ileperuma N."/>
            <person name="Macnee N."/>
            <person name="Campin R."/>
            <person name="Mcatee P."/>
            <person name="Drummond R."/>
            <person name="Espley R."/>
            <person name="Ireland H."/>
            <person name="Wu R."/>
            <person name="Atkinson R."/>
            <person name="Karunairetnam S."/>
            <person name="Bulley S."/>
            <person name="Chunkath S."/>
            <person name="Hanley Z."/>
            <person name="Storey R."/>
            <person name="Thrimawithana A."/>
            <person name="Thomson S."/>
            <person name="David C."/>
            <person name="Testolin R."/>
        </authorList>
    </citation>
    <scope>NUCLEOTIDE SEQUENCE [LARGE SCALE GENOMIC DNA]</scope>
    <source>
        <strain evidence="11">cv. Red5</strain>
        <tissue evidence="10">Young leaf</tissue>
    </source>
</reference>
<evidence type="ECO:0000256" key="3">
    <source>
        <dbReference type="ARBA" id="ARBA00023015"/>
    </source>
</evidence>
<protein>
    <submittedName>
        <fullName evidence="10">Myb-related protein like</fullName>
    </submittedName>
</protein>
<feature type="compositionally biased region" description="Polar residues" evidence="7">
    <location>
        <begin position="271"/>
        <end position="285"/>
    </location>
</feature>
<dbReference type="EMBL" id="NKQK01000015">
    <property type="protein sequence ID" value="PSS09872.1"/>
    <property type="molecule type" value="Genomic_DNA"/>
</dbReference>